<dbReference type="RefSeq" id="WP_093002796.1">
    <property type="nucleotide sequence ID" value="NZ_FNZZ01000001.1"/>
</dbReference>
<name>A0A1H7H0P6_9SPHN</name>
<dbReference type="EMBL" id="FNZZ01000001">
    <property type="protein sequence ID" value="SEK43996.1"/>
    <property type="molecule type" value="Genomic_DNA"/>
</dbReference>
<organism evidence="1 2">
    <name type="scientific">Sphingomonas palmae</name>
    <dbReference type="NCBI Taxonomy" id="1855283"/>
    <lineage>
        <taxon>Bacteria</taxon>
        <taxon>Pseudomonadati</taxon>
        <taxon>Pseudomonadota</taxon>
        <taxon>Alphaproteobacteria</taxon>
        <taxon>Sphingomonadales</taxon>
        <taxon>Sphingomonadaceae</taxon>
        <taxon>Sphingomonas</taxon>
    </lineage>
</organism>
<dbReference type="STRING" id="1855283.SAMN05216382_0412"/>
<accession>A0A1H7H0P6</accession>
<protein>
    <submittedName>
        <fullName evidence="1">Putative salt-induced outer membrane protein</fullName>
    </submittedName>
</protein>
<dbReference type="AlphaFoldDB" id="A0A1H7H0P6"/>
<dbReference type="Pfam" id="PF04338">
    <property type="entry name" value="DUF481"/>
    <property type="match status" value="1"/>
</dbReference>
<dbReference type="InterPro" id="IPR007433">
    <property type="entry name" value="DUF481"/>
</dbReference>
<keyword evidence="2" id="KW-1185">Reference proteome</keyword>
<reference evidence="2" key="1">
    <citation type="submission" date="2016-10" db="EMBL/GenBank/DDBJ databases">
        <authorList>
            <person name="Varghese N."/>
            <person name="Submissions S."/>
        </authorList>
    </citation>
    <scope>NUCLEOTIDE SEQUENCE [LARGE SCALE GENOMIC DNA]</scope>
    <source>
        <strain evidence="2">JS21-1</strain>
    </source>
</reference>
<proteinExistence type="predicted"/>
<dbReference type="OrthoDB" id="7341471at2"/>
<sequence length="297" mass="32214">MIAALLLSTVAVAADAPDPMAIPPTIRAMLDAAMASGDENAVNTIVKYARVADPASGDASLKLASEWKEVRARERNERLREASALELWTGRIEAGGFASTGNTQVAGITGAANLQRESLNWRHKLRLQADYQRNAGVTSREHYLAAYEPNWKIDDRLYLYGSAQFEADRFFGYRQRYSASTGAGYNALRSPSLTLDVELGPAFRYTSFTDGRLQSSPAARGSLDLAWKLSSGVTMKQNASAYAERFNSTVSSNTALAAKLIGPLSAQVSYTVQYESAPPEGRVSTDTTSRASLVYSF</sequence>
<dbReference type="Proteomes" id="UP000199214">
    <property type="component" value="Unassembled WGS sequence"/>
</dbReference>
<evidence type="ECO:0000313" key="2">
    <source>
        <dbReference type="Proteomes" id="UP000199214"/>
    </source>
</evidence>
<gene>
    <name evidence="1" type="ORF">SAMN05216382_0412</name>
</gene>
<evidence type="ECO:0000313" key="1">
    <source>
        <dbReference type="EMBL" id="SEK43996.1"/>
    </source>
</evidence>